<sequence length="148" mass="16975">MKWYIYLYPKRWRERYGIELITVLKQTGMSSRIMFDLLLGIIDAWHIELSERKILGFRMSQVLVLISLFNVLVITRLISLVGVFILGQIALIIAMLSFFLAMILLVANMFKVGIIPAFSMKTRLAKMSVGLMGSYAVFFIVFLVLTNS</sequence>
<evidence type="ECO:0000256" key="1">
    <source>
        <dbReference type="SAM" id="Phobius"/>
    </source>
</evidence>
<keyword evidence="1" id="KW-1133">Transmembrane helix</keyword>
<comment type="caution">
    <text evidence="2">The sequence shown here is derived from an EMBL/GenBank/DDBJ whole genome shotgun (WGS) entry which is preliminary data.</text>
</comment>
<gene>
    <name evidence="2" type="ORF">FO441_08580</name>
</gene>
<feature type="transmembrane region" description="Helical" evidence="1">
    <location>
        <begin position="124"/>
        <end position="145"/>
    </location>
</feature>
<dbReference type="OrthoDB" id="5196567at2"/>
<evidence type="ECO:0000313" key="3">
    <source>
        <dbReference type="Proteomes" id="UP000315103"/>
    </source>
</evidence>
<keyword evidence="1" id="KW-0472">Membrane</keyword>
<evidence type="ECO:0000313" key="2">
    <source>
        <dbReference type="EMBL" id="TVT27752.1"/>
    </source>
</evidence>
<proteinExistence type="predicted"/>
<organism evidence="2 3">
    <name type="scientific">Salinicoccus cyprini</name>
    <dbReference type="NCBI Taxonomy" id="2493691"/>
    <lineage>
        <taxon>Bacteria</taxon>
        <taxon>Bacillati</taxon>
        <taxon>Bacillota</taxon>
        <taxon>Bacilli</taxon>
        <taxon>Bacillales</taxon>
        <taxon>Staphylococcaceae</taxon>
        <taxon>Salinicoccus</taxon>
    </lineage>
</organism>
<name>A0A558ATZ6_9STAP</name>
<reference evidence="2 3" key="1">
    <citation type="submission" date="2019-07" db="EMBL/GenBank/DDBJ databases">
        <title>Salinicoccus cyprini sp. nov., isolated from gastro-intestinal tract of mirror carp, Cyprinus carpio var. specularis, collected from Gobind Sagar Reservoir, Himachal Pradesh, India.</title>
        <authorList>
            <person name="Talwar C."/>
            <person name="Singh A.K."/>
            <person name="Lal R."/>
            <person name="Negi R.K."/>
        </authorList>
    </citation>
    <scope>NUCLEOTIDE SEQUENCE [LARGE SCALE GENOMIC DNA]</scope>
    <source>
        <strain evidence="2 3">CT19</strain>
    </source>
</reference>
<accession>A0A558ATZ6</accession>
<dbReference type="AlphaFoldDB" id="A0A558ATZ6"/>
<keyword evidence="1" id="KW-0812">Transmembrane</keyword>
<protein>
    <submittedName>
        <fullName evidence="2">Uncharacterized protein</fullName>
    </submittedName>
</protein>
<feature type="transmembrane region" description="Helical" evidence="1">
    <location>
        <begin position="91"/>
        <end position="112"/>
    </location>
</feature>
<feature type="transmembrane region" description="Helical" evidence="1">
    <location>
        <begin position="62"/>
        <end position="85"/>
    </location>
</feature>
<dbReference type="Proteomes" id="UP000315103">
    <property type="component" value="Unassembled WGS sequence"/>
</dbReference>
<keyword evidence="3" id="KW-1185">Reference proteome</keyword>
<dbReference type="EMBL" id="VMSJ01000003">
    <property type="protein sequence ID" value="TVT27752.1"/>
    <property type="molecule type" value="Genomic_DNA"/>
</dbReference>